<accession>A0AAW1DZQ6</accession>
<dbReference type="Proteomes" id="UP001488805">
    <property type="component" value="Unassembled WGS sequence"/>
</dbReference>
<protein>
    <submittedName>
        <fullName evidence="1">Uncharacterized protein</fullName>
    </submittedName>
</protein>
<evidence type="ECO:0000313" key="1">
    <source>
        <dbReference type="EMBL" id="KAK9515869.1"/>
    </source>
</evidence>
<dbReference type="AlphaFoldDB" id="A0AAW1DZQ6"/>
<evidence type="ECO:0000313" key="2">
    <source>
        <dbReference type="Proteomes" id="UP001488805"/>
    </source>
</evidence>
<proteinExistence type="predicted"/>
<dbReference type="EMBL" id="JBCEZU010000586">
    <property type="protein sequence ID" value="KAK9515869.1"/>
    <property type="molecule type" value="Genomic_DNA"/>
</dbReference>
<reference evidence="1 2" key="1">
    <citation type="journal article" date="2024" name="Genome Biol. Evol.">
        <title>Chromosome-level genome assembly of the viviparous eelpout Zoarces viviparus.</title>
        <authorList>
            <person name="Fuhrmann N."/>
            <person name="Brasseur M.V."/>
            <person name="Bakowski C.E."/>
            <person name="Podsiadlowski L."/>
            <person name="Prost S."/>
            <person name="Krehenwinkel H."/>
            <person name="Mayer C."/>
        </authorList>
    </citation>
    <scope>NUCLEOTIDE SEQUENCE [LARGE SCALE GENOMIC DNA]</scope>
    <source>
        <strain evidence="1">NO-MEL_2022_Ind0_liver</strain>
    </source>
</reference>
<organism evidence="1 2">
    <name type="scientific">Zoarces viviparus</name>
    <name type="common">Viviparous eelpout</name>
    <name type="synonym">Blennius viviparus</name>
    <dbReference type="NCBI Taxonomy" id="48416"/>
    <lineage>
        <taxon>Eukaryota</taxon>
        <taxon>Metazoa</taxon>
        <taxon>Chordata</taxon>
        <taxon>Craniata</taxon>
        <taxon>Vertebrata</taxon>
        <taxon>Euteleostomi</taxon>
        <taxon>Actinopterygii</taxon>
        <taxon>Neopterygii</taxon>
        <taxon>Teleostei</taxon>
        <taxon>Neoteleostei</taxon>
        <taxon>Acanthomorphata</taxon>
        <taxon>Eupercaria</taxon>
        <taxon>Perciformes</taxon>
        <taxon>Cottioidei</taxon>
        <taxon>Zoarcales</taxon>
        <taxon>Zoarcidae</taxon>
        <taxon>Zoarcinae</taxon>
        <taxon>Zoarces</taxon>
    </lineage>
</organism>
<comment type="caution">
    <text evidence="1">The sequence shown here is derived from an EMBL/GenBank/DDBJ whole genome shotgun (WGS) entry which is preliminary data.</text>
</comment>
<gene>
    <name evidence="1" type="ORF">VZT92_026471</name>
</gene>
<keyword evidence="2" id="KW-1185">Reference proteome</keyword>
<name>A0AAW1DZQ6_ZOAVI</name>
<sequence length="138" mass="15241">MSPGWLSGFFPPAADFQGRVVHVYRRLFPCSHGASPQAVSTFRLLKAATFQSKVLPFGLSHLPMGVHKVCYCCPFPLQSQGVNILPYLGDRLTWAPSRLQALQDTARLLSRGLVGLKVNMERSYLSPSQSMTFICVAL</sequence>